<gene>
    <name evidence="1" type="ORF">AYJ54_33235</name>
</gene>
<protein>
    <submittedName>
        <fullName evidence="1">Uncharacterized protein</fullName>
    </submittedName>
</protein>
<comment type="caution">
    <text evidence="1">The sequence shown here is derived from an EMBL/GenBank/DDBJ whole genome shotgun (WGS) entry which is preliminary data.</text>
</comment>
<keyword evidence="2" id="KW-1185">Reference proteome</keyword>
<dbReference type="Proteomes" id="UP000076959">
    <property type="component" value="Unassembled WGS sequence"/>
</dbReference>
<dbReference type="EMBL" id="LUUB01000120">
    <property type="protein sequence ID" value="OAE98924.1"/>
    <property type="molecule type" value="Genomic_DNA"/>
</dbReference>
<evidence type="ECO:0000313" key="1">
    <source>
        <dbReference type="EMBL" id="OAE98924.1"/>
    </source>
</evidence>
<dbReference type="STRING" id="1505087.AYJ54_33235"/>
<dbReference type="RefSeq" id="WP_063708400.1">
    <property type="nucleotide sequence ID" value="NZ_LUUB01000120.1"/>
</dbReference>
<evidence type="ECO:0000313" key="2">
    <source>
        <dbReference type="Proteomes" id="UP000076959"/>
    </source>
</evidence>
<organism evidence="1 2">
    <name type="scientific">Bradyrhizobium centrolobii</name>
    <dbReference type="NCBI Taxonomy" id="1505087"/>
    <lineage>
        <taxon>Bacteria</taxon>
        <taxon>Pseudomonadati</taxon>
        <taxon>Pseudomonadota</taxon>
        <taxon>Alphaproteobacteria</taxon>
        <taxon>Hyphomicrobiales</taxon>
        <taxon>Nitrobacteraceae</taxon>
        <taxon>Bradyrhizobium</taxon>
    </lineage>
</organism>
<sequence length="70" mass="8176">MPDVVKKQRDARRKIIRQWMKLPADKRQSMAEISVFAKAAAQENMSALVHSRRGPYEKIMGWLLPRAARR</sequence>
<reference evidence="1 2" key="1">
    <citation type="submission" date="2016-03" db="EMBL/GenBank/DDBJ databases">
        <title>Draft Genome Sequence of the Strain BR 10245 (Bradyrhizobium sp.) isolated from nodules of Centrolobium paraense.</title>
        <authorList>
            <person name="Simoes-Araujo J.L.Sr."/>
            <person name="Barauna A.C."/>
            <person name="Silva K."/>
            <person name="Zilli J.E."/>
        </authorList>
    </citation>
    <scope>NUCLEOTIDE SEQUENCE [LARGE SCALE GENOMIC DNA]</scope>
    <source>
        <strain evidence="1 2">BR 10245</strain>
    </source>
</reference>
<accession>A0A176Y9T8</accession>
<proteinExistence type="predicted"/>
<dbReference type="AlphaFoldDB" id="A0A176Y9T8"/>
<name>A0A176Y9T8_9BRAD</name>